<reference evidence="6" key="1">
    <citation type="submission" date="2018-05" db="EMBL/GenBank/DDBJ databases">
        <authorList>
            <person name="Lanie J.A."/>
            <person name="Ng W.-L."/>
            <person name="Kazmierczak K.M."/>
            <person name="Andrzejewski T.M."/>
            <person name="Davidsen T.M."/>
            <person name="Wayne K.J."/>
            <person name="Tettelin H."/>
            <person name="Glass J.I."/>
            <person name="Rusch D."/>
            <person name="Podicherti R."/>
            <person name="Tsui H.-C.T."/>
            <person name="Winkler M.E."/>
        </authorList>
    </citation>
    <scope>NUCLEOTIDE SEQUENCE</scope>
</reference>
<dbReference type="PANTHER" id="PTHR43400">
    <property type="entry name" value="FUMARATE REDUCTASE"/>
    <property type="match status" value="1"/>
</dbReference>
<dbReference type="SUPFAM" id="SSF51905">
    <property type="entry name" value="FAD/NAD(P)-binding domain"/>
    <property type="match status" value="1"/>
</dbReference>
<keyword evidence="4" id="KW-0560">Oxidoreductase</keyword>
<dbReference type="Gene3D" id="3.90.700.10">
    <property type="entry name" value="Succinate dehydrogenase/fumarate reductase flavoprotein, catalytic domain"/>
    <property type="match status" value="1"/>
</dbReference>
<dbReference type="SUPFAM" id="SSF56425">
    <property type="entry name" value="Succinate dehydrogenase/fumarate reductase flavoprotein, catalytic domain"/>
    <property type="match status" value="1"/>
</dbReference>
<keyword evidence="3" id="KW-0274">FAD</keyword>
<accession>A0A382C7G9</accession>
<evidence type="ECO:0000256" key="1">
    <source>
        <dbReference type="ARBA" id="ARBA00001974"/>
    </source>
</evidence>
<dbReference type="Gene3D" id="3.50.50.60">
    <property type="entry name" value="FAD/NAD(P)-binding domain"/>
    <property type="match status" value="1"/>
</dbReference>
<dbReference type="InterPro" id="IPR027477">
    <property type="entry name" value="Succ_DH/fumarate_Rdtase_cat_sf"/>
</dbReference>
<evidence type="ECO:0000256" key="4">
    <source>
        <dbReference type="ARBA" id="ARBA00023002"/>
    </source>
</evidence>
<comment type="cofactor">
    <cofactor evidence="1">
        <name>FAD</name>
        <dbReference type="ChEBI" id="CHEBI:57692"/>
    </cofactor>
</comment>
<evidence type="ECO:0000259" key="5">
    <source>
        <dbReference type="Pfam" id="PF00890"/>
    </source>
</evidence>
<dbReference type="InterPro" id="IPR036188">
    <property type="entry name" value="FAD/NAD-bd_sf"/>
</dbReference>
<dbReference type="InterPro" id="IPR003953">
    <property type="entry name" value="FAD-dep_OxRdtase_2_FAD-bd"/>
</dbReference>
<dbReference type="AlphaFoldDB" id="A0A382C7G9"/>
<dbReference type="GO" id="GO:0016491">
    <property type="term" value="F:oxidoreductase activity"/>
    <property type="evidence" value="ECO:0007669"/>
    <property type="project" value="UniProtKB-KW"/>
</dbReference>
<gene>
    <name evidence="6" type="ORF">METZ01_LOCUS174860</name>
</gene>
<proteinExistence type="predicted"/>
<dbReference type="PRINTS" id="PR00368">
    <property type="entry name" value="FADPNR"/>
</dbReference>
<protein>
    <recommendedName>
        <fullName evidence="5">FAD-dependent oxidoreductase 2 FAD-binding domain-containing protein</fullName>
    </recommendedName>
</protein>
<keyword evidence="2" id="KW-0285">Flavoprotein</keyword>
<sequence length="520" mass="56974">MKRREILKATILGSGAAALGSIATEKNQAQQTSATNVDEQKSIDVLIVGAGNAGIPAAIEAADLGGKVMLIEKNDFVGGMLIISGGHISGANAKIQMRKEIKDSYEKHYQDAMRIGKFKADSELLALATEHAAPMIDWLEEIGVEFTDESPVLVDDHDHYSVPRTYIGKNLARSLLWPLQQELDKRIARGNLDIRLETTALNLLQDKNKKVIGVRVKNKAGDISDFFAKTVILTTGGYGANKSMQQEYNPKVVSAKWVGLPHATGDGIIMAKDIGAKLANMDHLISYPGTVFDLKGFPTSISTRLQFPPKHFTQSIWVNKKAERFVNEHTTPDNRETAFLKQEELFFYVVFDKNIREQLGTLDIRNWTREQMDQEINAGNIIVAADSLKKLAAKLGISSEGLKNTIREYNERIEKGKRDQYGRTKQRRIINKPPFFAFGVGGSVLNTHGGISVNSSLEVIDEDGMVIAGLYAAGEVLGNGHLMGEGVVSGMSVGPAITFGRLVARTAYRNAQCQCSDEAV</sequence>
<evidence type="ECO:0000313" key="6">
    <source>
        <dbReference type="EMBL" id="SVB22006.1"/>
    </source>
</evidence>
<name>A0A382C7G9_9ZZZZ</name>
<dbReference type="Pfam" id="PF00890">
    <property type="entry name" value="FAD_binding_2"/>
    <property type="match status" value="1"/>
</dbReference>
<dbReference type="PANTHER" id="PTHR43400:SF7">
    <property type="entry name" value="FAD-DEPENDENT OXIDOREDUCTASE 2 FAD BINDING DOMAIN-CONTAINING PROTEIN"/>
    <property type="match status" value="1"/>
</dbReference>
<dbReference type="EMBL" id="UINC01033165">
    <property type="protein sequence ID" value="SVB22006.1"/>
    <property type="molecule type" value="Genomic_DNA"/>
</dbReference>
<evidence type="ECO:0000256" key="3">
    <source>
        <dbReference type="ARBA" id="ARBA00022827"/>
    </source>
</evidence>
<feature type="domain" description="FAD-dependent oxidoreductase 2 FAD-binding" evidence="5">
    <location>
        <begin position="44"/>
        <end position="480"/>
    </location>
</feature>
<dbReference type="InterPro" id="IPR050315">
    <property type="entry name" value="FAD-oxidoreductase_2"/>
</dbReference>
<evidence type="ECO:0000256" key="2">
    <source>
        <dbReference type="ARBA" id="ARBA00022630"/>
    </source>
</evidence>
<organism evidence="6">
    <name type="scientific">marine metagenome</name>
    <dbReference type="NCBI Taxonomy" id="408172"/>
    <lineage>
        <taxon>unclassified sequences</taxon>
        <taxon>metagenomes</taxon>
        <taxon>ecological metagenomes</taxon>
    </lineage>
</organism>